<keyword evidence="3" id="KW-1185">Reference proteome</keyword>
<organism evidence="2 3">
    <name type="scientific">Cutaneotrichosporon oleaginosum</name>
    <dbReference type="NCBI Taxonomy" id="879819"/>
    <lineage>
        <taxon>Eukaryota</taxon>
        <taxon>Fungi</taxon>
        <taxon>Dikarya</taxon>
        <taxon>Basidiomycota</taxon>
        <taxon>Agaricomycotina</taxon>
        <taxon>Tremellomycetes</taxon>
        <taxon>Trichosporonales</taxon>
        <taxon>Trichosporonaceae</taxon>
        <taxon>Cutaneotrichosporon</taxon>
    </lineage>
</organism>
<gene>
    <name evidence="2" type="ORF">CC85DRAFT_288453</name>
</gene>
<evidence type="ECO:0000256" key="1">
    <source>
        <dbReference type="SAM" id="MobiDB-lite"/>
    </source>
</evidence>
<protein>
    <submittedName>
        <fullName evidence="2">Uncharacterized protein</fullName>
    </submittedName>
</protein>
<proteinExistence type="predicted"/>
<dbReference type="SUPFAM" id="SSF54909">
    <property type="entry name" value="Dimeric alpha+beta barrel"/>
    <property type="match status" value="1"/>
</dbReference>
<dbReference type="GeneID" id="28984874"/>
<dbReference type="RefSeq" id="XP_018276030.1">
    <property type="nucleotide sequence ID" value="XM_018424271.1"/>
</dbReference>
<dbReference type="OrthoDB" id="2140489at2759"/>
<dbReference type="PANTHER" id="PTHR36986:SF1">
    <property type="entry name" value="UPF0643 PROTEIN PB2B2.08"/>
    <property type="match status" value="1"/>
</dbReference>
<accession>A0A0J1AW82</accession>
<dbReference type="Proteomes" id="UP000053611">
    <property type="component" value="Unassembled WGS sequence"/>
</dbReference>
<dbReference type="AlphaFoldDB" id="A0A0J1AW82"/>
<sequence>MAALTAPSPHSRALHLERERSPTTSKAIDIPSSAPEYLSTPAEHRGRAEQNVPTGRGRDASPKALPNLNDTSPPPTPSLPAVAGRRVSATTLAAPVFQAHHHPPPAIAETVPHSDPILYLPPLLSRLPQAHEHLSEHSTEFDTRLPDIDPASLFLHQALHFFRPLDNKYAAREYPDAFNWEELGLPEDVEREWYGVVFRSRRRPESSSLFLYAADRAAHAEAVMNGGLVMYWYGVPDETGLNLATCIWQSRKHAVNAISGPKHIEAMKQARGAYETYDLERWVITKPLGQTGLTIERWQGGDVGW</sequence>
<name>A0A0J1AW82_9TREE</name>
<evidence type="ECO:0000313" key="3">
    <source>
        <dbReference type="Proteomes" id="UP000053611"/>
    </source>
</evidence>
<feature type="region of interest" description="Disordered" evidence="1">
    <location>
        <begin position="1"/>
        <end position="82"/>
    </location>
</feature>
<evidence type="ECO:0000313" key="2">
    <source>
        <dbReference type="EMBL" id="KLT39539.1"/>
    </source>
</evidence>
<dbReference type="InterPro" id="IPR011008">
    <property type="entry name" value="Dimeric_a/b-barrel"/>
</dbReference>
<dbReference type="PANTHER" id="PTHR36986">
    <property type="entry name" value="UPF0643 PROTEIN PB2B2.08"/>
    <property type="match status" value="1"/>
</dbReference>
<reference evidence="2 3" key="1">
    <citation type="submission" date="2015-03" db="EMBL/GenBank/DDBJ databases">
        <title>Genomics and transcriptomics of the oil-accumulating basidiomycete yeast T. oleaginosus allow insights into substrate utilization and the diverse evolutionary trajectories of mating systems in fungi.</title>
        <authorList>
            <consortium name="DOE Joint Genome Institute"/>
            <person name="Kourist R."/>
            <person name="Kracht O."/>
            <person name="Bracharz F."/>
            <person name="Lipzen A."/>
            <person name="Nolan M."/>
            <person name="Ohm R."/>
            <person name="Grigoriev I."/>
            <person name="Sun S."/>
            <person name="Heitman J."/>
            <person name="Bruck T."/>
            <person name="Nowrousian M."/>
        </authorList>
    </citation>
    <scope>NUCLEOTIDE SEQUENCE [LARGE SCALE GENOMIC DNA]</scope>
    <source>
        <strain evidence="2 3">IBC0246</strain>
    </source>
</reference>
<dbReference type="EMBL" id="KQ087256">
    <property type="protein sequence ID" value="KLT39539.1"/>
    <property type="molecule type" value="Genomic_DNA"/>
</dbReference>